<accession>A0A518ESV5</accession>
<gene>
    <name evidence="1" type="ORF">Poly30_26960</name>
</gene>
<evidence type="ECO:0000313" key="1">
    <source>
        <dbReference type="EMBL" id="QDV07177.1"/>
    </source>
</evidence>
<sequence length="136" mass="14945">MDGPVAAEAPVRSLLTSFQEVGAPVEWVSTAAERAPLLGSHGCNDGLFATILNLDERGDPPQATFLLLRMDSYCGQFEENMSGTWDLIDGEVQLYPALQVDPIRHEALTTFRILLVDGKLELIESSGAIRAMNWKR</sequence>
<name>A0A518ESV5_9BACT</name>
<keyword evidence="2" id="KW-1185">Reference proteome</keyword>
<dbReference type="EMBL" id="CP036434">
    <property type="protein sequence ID" value="QDV07177.1"/>
    <property type="molecule type" value="Genomic_DNA"/>
</dbReference>
<protein>
    <submittedName>
        <fullName evidence="1">Uncharacterized protein</fullName>
    </submittedName>
</protein>
<dbReference type="AlphaFoldDB" id="A0A518ESV5"/>
<proteinExistence type="predicted"/>
<evidence type="ECO:0000313" key="2">
    <source>
        <dbReference type="Proteomes" id="UP000320390"/>
    </source>
</evidence>
<dbReference type="Proteomes" id="UP000320390">
    <property type="component" value="Chromosome"/>
</dbReference>
<organism evidence="1 2">
    <name type="scientific">Saltatorellus ferox</name>
    <dbReference type="NCBI Taxonomy" id="2528018"/>
    <lineage>
        <taxon>Bacteria</taxon>
        <taxon>Pseudomonadati</taxon>
        <taxon>Planctomycetota</taxon>
        <taxon>Planctomycetia</taxon>
        <taxon>Planctomycetia incertae sedis</taxon>
        <taxon>Saltatorellus</taxon>
    </lineage>
</organism>
<reference evidence="1 2" key="1">
    <citation type="submission" date="2019-02" db="EMBL/GenBank/DDBJ databases">
        <title>Deep-cultivation of Planctomycetes and their phenomic and genomic characterization uncovers novel biology.</title>
        <authorList>
            <person name="Wiegand S."/>
            <person name="Jogler M."/>
            <person name="Boedeker C."/>
            <person name="Pinto D."/>
            <person name="Vollmers J."/>
            <person name="Rivas-Marin E."/>
            <person name="Kohn T."/>
            <person name="Peeters S.H."/>
            <person name="Heuer A."/>
            <person name="Rast P."/>
            <person name="Oberbeckmann S."/>
            <person name="Bunk B."/>
            <person name="Jeske O."/>
            <person name="Meyerdierks A."/>
            <person name="Storesund J.E."/>
            <person name="Kallscheuer N."/>
            <person name="Luecker S."/>
            <person name="Lage O.M."/>
            <person name="Pohl T."/>
            <person name="Merkel B.J."/>
            <person name="Hornburger P."/>
            <person name="Mueller R.-W."/>
            <person name="Bruemmer F."/>
            <person name="Labrenz M."/>
            <person name="Spormann A.M."/>
            <person name="Op den Camp H."/>
            <person name="Overmann J."/>
            <person name="Amann R."/>
            <person name="Jetten M.S.M."/>
            <person name="Mascher T."/>
            <person name="Medema M.H."/>
            <person name="Devos D.P."/>
            <person name="Kaster A.-K."/>
            <person name="Ovreas L."/>
            <person name="Rohde M."/>
            <person name="Galperin M.Y."/>
            <person name="Jogler C."/>
        </authorList>
    </citation>
    <scope>NUCLEOTIDE SEQUENCE [LARGE SCALE GENOMIC DNA]</scope>
    <source>
        <strain evidence="1 2">Poly30</strain>
    </source>
</reference>